<dbReference type="AlphaFoldDB" id="A0AAD4XK37"/>
<gene>
    <name evidence="12" type="ORF">MKW98_001296</name>
</gene>
<dbReference type="Proteomes" id="UP001202328">
    <property type="component" value="Unassembled WGS sequence"/>
</dbReference>
<evidence type="ECO:0000256" key="7">
    <source>
        <dbReference type="ARBA" id="ARBA00023163"/>
    </source>
</evidence>
<dbReference type="GO" id="GO:0000978">
    <property type="term" value="F:RNA polymerase II cis-regulatory region sequence-specific DNA binding"/>
    <property type="evidence" value="ECO:0007669"/>
    <property type="project" value="TreeGrafter"/>
</dbReference>
<dbReference type="GO" id="GO:0005634">
    <property type="term" value="C:nucleus"/>
    <property type="evidence" value="ECO:0007669"/>
    <property type="project" value="UniProtKB-SubCell"/>
</dbReference>
<evidence type="ECO:0000256" key="2">
    <source>
        <dbReference type="ARBA" id="ARBA00011233"/>
    </source>
</evidence>
<feature type="coiled-coil region" evidence="10">
    <location>
        <begin position="94"/>
        <end position="160"/>
    </location>
</feature>
<evidence type="ECO:0000313" key="13">
    <source>
        <dbReference type="Proteomes" id="UP001202328"/>
    </source>
</evidence>
<keyword evidence="3" id="KW-0597">Phosphoprotein</keyword>
<evidence type="ECO:0000313" key="12">
    <source>
        <dbReference type="EMBL" id="KAI3920040.1"/>
    </source>
</evidence>
<dbReference type="SMART" id="SM00415">
    <property type="entry name" value="HSF"/>
    <property type="match status" value="1"/>
</dbReference>
<evidence type="ECO:0000256" key="8">
    <source>
        <dbReference type="ARBA" id="ARBA00023242"/>
    </source>
</evidence>
<reference evidence="12" key="1">
    <citation type="submission" date="2022-04" db="EMBL/GenBank/DDBJ databases">
        <title>A functionally conserved STORR gene fusion in Papaver species that diverged 16.8 million years ago.</title>
        <authorList>
            <person name="Catania T."/>
        </authorList>
    </citation>
    <scope>NUCLEOTIDE SEQUENCE</scope>
    <source>
        <strain evidence="12">S-188037</strain>
    </source>
</reference>
<proteinExistence type="inferred from homology"/>
<keyword evidence="7" id="KW-0804">Transcription</keyword>
<evidence type="ECO:0000256" key="3">
    <source>
        <dbReference type="ARBA" id="ARBA00022553"/>
    </source>
</evidence>
<dbReference type="PRINTS" id="PR00056">
    <property type="entry name" value="HSFDOMAIN"/>
</dbReference>
<dbReference type="InterPro" id="IPR036390">
    <property type="entry name" value="WH_DNA-bd_sf"/>
</dbReference>
<dbReference type="InterPro" id="IPR036388">
    <property type="entry name" value="WH-like_DNA-bd_sf"/>
</dbReference>
<keyword evidence="5" id="KW-0346">Stress response</keyword>
<keyword evidence="10" id="KW-0175">Coiled coil</keyword>
<dbReference type="GO" id="GO:0003700">
    <property type="term" value="F:DNA-binding transcription factor activity"/>
    <property type="evidence" value="ECO:0007669"/>
    <property type="project" value="InterPro"/>
</dbReference>
<dbReference type="InterPro" id="IPR000232">
    <property type="entry name" value="HSF_DNA-bd"/>
</dbReference>
<name>A0AAD4XK37_9MAGN</name>
<dbReference type="Gene3D" id="1.10.10.10">
    <property type="entry name" value="Winged helix-like DNA-binding domain superfamily/Winged helix DNA-binding domain"/>
    <property type="match status" value="1"/>
</dbReference>
<dbReference type="PANTHER" id="PTHR10015">
    <property type="entry name" value="HEAT SHOCK TRANSCRIPTION FACTOR"/>
    <property type="match status" value="1"/>
</dbReference>
<keyword evidence="6" id="KW-0238">DNA-binding</keyword>
<accession>A0AAD4XK37</accession>
<keyword evidence="4" id="KW-0805">Transcription regulation</keyword>
<comment type="subunit">
    <text evidence="2">Homotrimer.</text>
</comment>
<protein>
    <recommendedName>
        <fullName evidence="11">HSF-type DNA-binding domain-containing protein</fullName>
    </recommendedName>
</protein>
<dbReference type="GO" id="GO:0034605">
    <property type="term" value="P:cellular response to heat"/>
    <property type="evidence" value="ECO:0007669"/>
    <property type="project" value="TreeGrafter"/>
</dbReference>
<evidence type="ECO:0000256" key="4">
    <source>
        <dbReference type="ARBA" id="ARBA00023015"/>
    </source>
</evidence>
<evidence type="ECO:0000256" key="10">
    <source>
        <dbReference type="SAM" id="Coils"/>
    </source>
</evidence>
<sequence length="367" mass="42388">MGKSKGDKDGPLPPFLVKCYDMVDDTNTDSIISWCPSNDSFIIYDMIAFQKELLPKYFKHSNFSSFMRQLNTYGFRKLDPDRFIFGNEKFVKGKKQLLKDISRRKKSLEHIEKEPQQTENKAPVVPPCIEVGMFGLQQEVEILKRDKNVLMQELVKCRQQQQNADIELHCVRQRIKGMELNQQQMLSLLVMAMQNPRFLSQLVHQKENNWRVADTRKKRRLPAPVQSNEHVEPEVFEGQIVKYQPLTTESQNSLPAPVLDTAEFEHTDPAPIGDDDFFNNIDFTSFVEHLPLPDVPEDLMEQLLSIASPRLQEIDEMEICTTQNLENEEGIKSNNLDVKVQAVENLKLLTEQMGLLASDEKYMSESP</sequence>
<dbReference type="EMBL" id="JAJJMB010008870">
    <property type="protein sequence ID" value="KAI3920040.1"/>
    <property type="molecule type" value="Genomic_DNA"/>
</dbReference>
<evidence type="ECO:0000256" key="6">
    <source>
        <dbReference type="ARBA" id="ARBA00023125"/>
    </source>
</evidence>
<comment type="subcellular location">
    <subcellularLocation>
        <location evidence="1">Nucleus</location>
    </subcellularLocation>
</comment>
<keyword evidence="13" id="KW-1185">Reference proteome</keyword>
<dbReference type="PANTHER" id="PTHR10015:SF325">
    <property type="entry name" value="HEAT STRESS TRANSCRIPTION FACTOR A-8"/>
    <property type="match status" value="1"/>
</dbReference>
<comment type="caution">
    <text evidence="12">The sequence shown here is derived from an EMBL/GenBank/DDBJ whole genome shotgun (WGS) entry which is preliminary data.</text>
</comment>
<dbReference type="PROSITE" id="PS00434">
    <property type="entry name" value="HSF_DOMAIN"/>
    <property type="match status" value="1"/>
</dbReference>
<keyword evidence="8" id="KW-0539">Nucleus</keyword>
<dbReference type="SUPFAM" id="SSF46785">
    <property type="entry name" value="Winged helix' DNA-binding domain"/>
    <property type="match status" value="1"/>
</dbReference>
<evidence type="ECO:0000256" key="9">
    <source>
        <dbReference type="RuleBase" id="RU004020"/>
    </source>
</evidence>
<comment type="similarity">
    <text evidence="9">Belongs to the HSF family.</text>
</comment>
<organism evidence="12 13">
    <name type="scientific">Papaver atlanticum</name>
    <dbReference type="NCBI Taxonomy" id="357466"/>
    <lineage>
        <taxon>Eukaryota</taxon>
        <taxon>Viridiplantae</taxon>
        <taxon>Streptophyta</taxon>
        <taxon>Embryophyta</taxon>
        <taxon>Tracheophyta</taxon>
        <taxon>Spermatophyta</taxon>
        <taxon>Magnoliopsida</taxon>
        <taxon>Ranunculales</taxon>
        <taxon>Papaveraceae</taxon>
        <taxon>Papaveroideae</taxon>
        <taxon>Papaver</taxon>
    </lineage>
</organism>
<evidence type="ECO:0000259" key="11">
    <source>
        <dbReference type="PROSITE" id="PS00434"/>
    </source>
</evidence>
<feature type="domain" description="HSF-type DNA-binding" evidence="11">
    <location>
        <begin position="54"/>
        <end position="78"/>
    </location>
</feature>
<evidence type="ECO:0000256" key="1">
    <source>
        <dbReference type="ARBA" id="ARBA00004123"/>
    </source>
</evidence>
<dbReference type="Pfam" id="PF00447">
    <property type="entry name" value="HSF_DNA-bind"/>
    <property type="match status" value="1"/>
</dbReference>
<evidence type="ECO:0000256" key="5">
    <source>
        <dbReference type="ARBA" id="ARBA00023016"/>
    </source>
</evidence>
<dbReference type="FunFam" id="1.10.10.10:FF:000037">
    <property type="entry name" value="Heat stress transcription factor B-4"/>
    <property type="match status" value="1"/>
</dbReference>
<dbReference type="GO" id="GO:0006357">
    <property type="term" value="P:regulation of transcription by RNA polymerase II"/>
    <property type="evidence" value="ECO:0007669"/>
    <property type="project" value="TreeGrafter"/>
</dbReference>